<accession>A0A2S6NI41</accession>
<dbReference type="InterPro" id="IPR007922">
    <property type="entry name" value="DciA-like"/>
</dbReference>
<name>A0A2S6NI41_RHOGL</name>
<keyword evidence="2" id="KW-1185">Reference proteome</keyword>
<proteinExistence type="predicted"/>
<organism evidence="1 2">
    <name type="scientific">Rhodopila globiformis</name>
    <name type="common">Rhodopseudomonas globiformis</name>
    <dbReference type="NCBI Taxonomy" id="1071"/>
    <lineage>
        <taxon>Bacteria</taxon>
        <taxon>Pseudomonadati</taxon>
        <taxon>Pseudomonadota</taxon>
        <taxon>Alphaproteobacteria</taxon>
        <taxon>Acetobacterales</taxon>
        <taxon>Acetobacteraceae</taxon>
        <taxon>Rhodopila</taxon>
    </lineage>
</organism>
<comment type="caution">
    <text evidence="1">The sequence shown here is derived from an EMBL/GenBank/DDBJ whole genome shotgun (WGS) entry which is preliminary data.</text>
</comment>
<dbReference type="EMBL" id="NHRY01000118">
    <property type="protein sequence ID" value="PPQ34289.1"/>
    <property type="molecule type" value="Genomic_DNA"/>
</dbReference>
<sequence>MAASRRFVYGPRGLGALLPDITRPVFRKHNPAWAMMLTDWEAIVGPRIAAMTAPRRLDRGLLTIACAGPVAMALHYEGVELINRINTYLGGQPVQSLRFTQAAVPRKPRPAAKPPPEAAAEAEAAIGDFPDGELRAALTSLGRVVLGRVPPGHSKHSTRRMKKQ</sequence>
<dbReference type="InterPro" id="IPR010593">
    <property type="entry name" value="DUF1159"/>
</dbReference>
<reference evidence="1 2" key="1">
    <citation type="journal article" date="2018" name="Arch. Microbiol.">
        <title>New insights into the metabolic potential of the phototrophic purple bacterium Rhodopila globiformis DSM 161(T) from its draft genome sequence and evidence for a vanadium-dependent nitrogenase.</title>
        <authorList>
            <person name="Imhoff J.F."/>
            <person name="Rahn T."/>
            <person name="Kunzel S."/>
            <person name="Neulinger S.C."/>
        </authorList>
    </citation>
    <scope>NUCLEOTIDE SEQUENCE [LARGE SCALE GENOMIC DNA]</scope>
    <source>
        <strain evidence="1 2">DSM 161</strain>
    </source>
</reference>
<dbReference type="Proteomes" id="UP000239724">
    <property type="component" value="Unassembled WGS sequence"/>
</dbReference>
<evidence type="ECO:0000313" key="1">
    <source>
        <dbReference type="EMBL" id="PPQ34289.1"/>
    </source>
</evidence>
<protein>
    <recommendedName>
        <fullName evidence="3">DUF721 domain-containing protein</fullName>
    </recommendedName>
</protein>
<dbReference type="AlphaFoldDB" id="A0A2S6NI41"/>
<dbReference type="OrthoDB" id="7160947at2"/>
<dbReference type="PIRSF" id="PIRSF032064">
    <property type="entry name" value="UCP032064"/>
    <property type="match status" value="1"/>
</dbReference>
<dbReference type="PANTHER" id="PTHR36456:SF1">
    <property type="entry name" value="UPF0232 PROTEIN SCO3875"/>
    <property type="match status" value="1"/>
</dbReference>
<dbReference type="Pfam" id="PF05258">
    <property type="entry name" value="DciA"/>
    <property type="match status" value="1"/>
</dbReference>
<evidence type="ECO:0000313" key="2">
    <source>
        <dbReference type="Proteomes" id="UP000239724"/>
    </source>
</evidence>
<dbReference type="PANTHER" id="PTHR36456">
    <property type="entry name" value="UPF0232 PROTEIN SCO3875"/>
    <property type="match status" value="1"/>
</dbReference>
<gene>
    <name evidence="1" type="ORF">CCS01_11615</name>
</gene>
<evidence type="ECO:0008006" key="3">
    <source>
        <dbReference type="Google" id="ProtNLM"/>
    </source>
</evidence>